<dbReference type="GO" id="GO:0005634">
    <property type="term" value="C:nucleus"/>
    <property type="evidence" value="ECO:0007669"/>
    <property type="project" value="UniProtKB-SubCell"/>
</dbReference>
<dbReference type="Pfam" id="PF24570">
    <property type="entry name" value="BACK_BPM_SPOP"/>
    <property type="match status" value="1"/>
</dbReference>
<comment type="similarity">
    <text evidence="3">Belongs to the Tdpoz family.</text>
</comment>
<name>A0A9J6FMH3_HAELO</name>
<evidence type="ECO:0000313" key="9">
    <source>
        <dbReference type="Proteomes" id="UP000821853"/>
    </source>
</evidence>
<dbReference type="SUPFAM" id="SSF49599">
    <property type="entry name" value="TRAF domain-like"/>
    <property type="match status" value="1"/>
</dbReference>
<comment type="caution">
    <text evidence="8">The sequence shown here is derived from an EMBL/GenBank/DDBJ whole genome shotgun (WGS) entry which is preliminary data.</text>
</comment>
<feature type="domain" description="MATH" evidence="7">
    <location>
        <begin position="26"/>
        <end position="153"/>
    </location>
</feature>
<dbReference type="Gene3D" id="3.30.710.10">
    <property type="entry name" value="Potassium Channel Kv1.1, Chain A"/>
    <property type="match status" value="1"/>
</dbReference>
<evidence type="ECO:0000256" key="2">
    <source>
        <dbReference type="ARBA" id="ARBA00004906"/>
    </source>
</evidence>
<protein>
    <recommendedName>
        <fullName evidence="10">Speckle-type POZ protein</fullName>
    </recommendedName>
</protein>
<evidence type="ECO:0000256" key="1">
    <source>
        <dbReference type="ARBA" id="ARBA00004123"/>
    </source>
</evidence>
<sequence length="369" mass="41280">MGSHSRCEADWLTDDILCETKLKVVKLTYTWTIHSFSMRREETGKKIESSTFSTAGPGNNKWRLQLFPNGEDEESKDFVSLYLRLACSDKDDVLAEYKFAVLEAGRKTQVKSGNSRFALGRCWGWKKFIDRVFLVKGTDPLLPNDKLVIFCEVLAFVESVNISLPNKVAAVNVPECHLSEDLGHLLESRRFSDVIVTVEGKRIYAHINILAARSPVFAAMFEHEMKENDLGRVEITDCEFEVLNEVMEFIYTGRATKLDQMAGQVLVAANKYDLARLKAMCEDVLCSKLCVKTAVETLALADTHNAGQLKANALQFIKANGAGVVKTDGWKKMVSENAPLPVEALCALVDETLLQVFDLDPSERSVQKK</sequence>
<dbReference type="Proteomes" id="UP000821853">
    <property type="component" value="Chromosome 10"/>
</dbReference>
<evidence type="ECO:0000259" key="7">
    <source>
        <dbReference type="PROSITE" id="PS50144"/>
    </source>
</evidence>
<dbReference type="Gene3D" id="2.60.210.10">
    <property type="entry name" value="Apoptosis, Tumor Necrosis Factor Receptor Associated Protein 2, Chain A"/>
    <property type="match status" value="1"/>
</dbReference>
<dbReference type="SMART" id="SM00061">
    <property type="entry name" value="MATH"/>
    <property type="match status" value="1"/>
</dbReference>
<comment type="subcellular location">
    <subcellularLocation>
        <location evidence="1">Nucleus</location>
    </subcellularLocation>
</comment>
<dbReference type="FunFam" id="3.30.710.10:FF:000159">
    <property type="entry name" value="Speckle-type POZ protein B"/>
    <property type="match status" value="1"/>
</dbReference>
<accession>A0A9J6FMH3</accession>
<dbReference type="InterPro" id="IPR008974">
    <property type="entry name" value="TRAF-like"/>
</dbReference>
<dbReference type="VEuPathDB" id="VectorBase:HLOH_047090"/>
<evidence type="ECO:0008006" key="10">
    <source>
        <dbReference type="Google" id="ProtNLM"/>
    </source>
</evidence>
<evidence type="ECO:0000313" key="8">
    <source>
        <dbReference type="EMBL" id="KAH9364047.1"/>
    </source>
</evidence>
<dbReference type="EMBL" id="JABSTR010000002">
    <property type="protein sequence ID" value="KAH9364047.1"/>
    <property type="molecule type" value="Genomic_DNA"/>
</dbReference>
<dbReference type="Gene3D" id="1.25.40.420">
    <property type="match status" value="1"/>
</dbReference>
<dbReference type="InterPro" id="IPR002083">
    <property type="entry name" value="MATH/TRAF_dom"/>
</dbReference>
<proteinExistence type="inferred from homology"/>
<dbReference type="InterPro" id="IPR011333">
    <property type="entry name" value="SKP1/BTB/POZ_sf"/>
</dbReference>
<dbReference type="OrthoDB" id="6408997at2759"/>
<keyword evidence="9" id="KW-1185">Reference proteome</keyword>
<dbReference type="PROSITE" id="PS50097">
    <property type="entry name" value="BTB"/>
    <property type="match status" value="1"/>
</dbReference>
<evidence type="ECO:0000256" key="5">
    <source>
        <dbReference type="ARBA" id="ARBA00023242"/>
    </source>
</evidence>
<gene>
    <name evidence="8" type="ORF">HPB48_016385</name>
</gene>
<feature type="domain" description="BTB" evidence="6">
    <location>
        <begin position="192"/>
        <end position="259"/>
    </location>
</feature>
<keyword evidence="5" id="KW-0539">Nucleus</keyword>
<dbReference type="SMART" id="SM00225">
    <property type="entry name" value="BTB"/>
    <property type="match status" value="1"/>
</dbReference>
<dbReference type="InterPro" id="IPR056423">
    <property type="entry name" value="BACK_BPM_SPOP"/>
</dbReference>
<keyword evidence="4" id="KW-0833">Ubl conjugation pathway</keyword>
<evidence type="ECO:0000256" key="3">
    <source>
        <dbReference type="ARBA" id="ARBA00010846"/>
    </source>
</evidence>
<dbReference type="PROSITE" id="PS50144">
    <property type="entry name" value="MATH"/>
    <property type="match status" value="1"/>
</dbReference>
<dbReference type="PANTHER" id="PTHR24413">
    <property type="entry name" value="SPECKLE-TYPE POZ PROTEIN"/>
    <property type="match status" value="1"/>
</dbReference>
<evidence type="ECO:0000256" key="4">
    <source>
        <dbReference type="ARBA" id="ARBA00022786"/>
    </source>
</evidence>
<evidence type="ECO:0000259" key="6">
    <source>
        <dbReference type="PROSITE" id="PS50097"/>
    </source>
</evidence>
<comment type="pathway">
    <text evidence="2">Protein modification; protein ubiquitination.</text>
</comment>
<dbReference type="Pfam" id="PF22486">
    <property type="entry name" value="MATH_2"/>
    <property type="match status" value="1"/>
</dbReference>
<dbReference type="Pfam" id="PF00651">
    <property type="entry name" value="BTB"/>
    <property type="match status" value="1"/>
</dbReference>
<dbReference type="GO" id="GO:0030163">
    <property type="term" value="P:protein catabolic process"/>
    <property type="evidence" value="ECO:0007669"/>
    <property type="project" value="UniProtKB-ARBA"/>
</dbReference>
<reference evidence="8 9" key="1">
    <citation type="journal article" date="2020" name="Cell">
        <title>Large-Scale Comparative Analyses of Tick Genomes Elucidate Their Genetic Diversity and Vector Capacities.</title>
        <authorList>
            <consortium name="Tick Genome and Microbiome Consortium (TIGMIC)"/>
            <person name="Jia N."/>
            <person name="Wang J."/>
            <person name="Shi W."/>
            <person name="Du L."/>
            <person name="Sun Y."/>
            <person name="Zhan W."/>
            <person name="Jiang J.F."/>
            <person name="Wang Q."/>
            <person name="Zhang B."/>
            <person name="Ji P."/>
            <person name="Bell-Sakyi L."/>
            <person name="Cui X.M."/>
            <person name="Yuan T.T."/>
            <person name="Jiang B.G."/>
            <person name="Yang W.F."/>
            <person name="Lam T.T."/>
            <person name="Chang Q.C."/>
            <person name="Ding S.J."/>
            <person name="Wang X.J."/>
            <person name="Zhu J.G."/>
            <person name="Ruan X.D."/>
            <person name="Zhao L."/>
            <person name="Wei J.T."/>
            <person name="Ye R.Z."/>
            <person name="Que T.C."/>
            <person name="Du C.H."/>
            <person name="Zhou Y.H."/>
            <person name="Cheng J.X."/>
            <person name="Dai P.F."/>
            <person name="Guo W.B."/>
            <person name="Han X.H."/>
            <person name="Huang E.J."/>
            <person name="Li L.F."/>
            <person name="Wei W."/>
            <person name="Gao Y.C."/>
            <person name="Liu J.Z."/>
            <person name="Shao H.Z."/>
            <person name="Wang X."/>
            <person name="Wang C.C."/>
            <person name="Yang T.C."/>
            <person name="Huo Q.B."/>
            <person name="Li W."/>
            <person name="Chen H.Y."/>
            <person name="Chen S.E."/>
            <person name="Zhou L.G."/>
            <person name="Ni X.B."/>
            <person name="Tian J.H."/>
            <person name="Sheng Y."/>
            <person name="Liu T."/>
            <person name="Pan Y.S."/>
            <person name="Xia L.Y."/>
            <person name="Li J."/>
            <person name="Zhao F."/>
            <person name="Cao W.C."/>
        </authorList>
    </citation>
    <scope>NUCLEOTIDE SEQUENCE [LARGE SCALE GENOMIC DNA]</scope>
    <source>
        <strain evidence="8">HaeL-2018</strain>
    </source>
</reference>
<dbReference type="SUPFAM" id="SSF54695">
    <property type="entry name" value="POZ domain"/>
    <property type="match status" value="1"/>
</dbReference>
<dbReference type="InterPro" id="IPR000210">
    <property type="entry name" value="BTB/POZ_dom"/>
</dbReference>
<dbReference type="AlphaFoldDB" id="A0A9J6FMH3"/>
<organism evidence="8 9">
    <name type="scientific">Haemaphysalis longicornis</name>
    <name type="common">Bush tick</name>
    <dbReference type="NCBI Taxonomy" id="44386"/>
    <lineage>
        <taxon>Eukaryota</taxon>
        <taxon>Metazoa</taxon>
        <taxon>Ecdysozoa</taxon>
        <taxon>Arthropoda</taxon>
        <taxon>Chelicerata</taxon>
        <taxon>Arachnida</taxon>
        <taxon>Acari</taxon>
        <taxon>Parasitiformes</taxon>
        <taxon>Ixodida</taxon>
        <taxon>Ixodoidea</taxon>
        <taxon>Ixodidae</taxon>
        <taxon>Haemaphysalinae</taxon>
        <taxon>Haemaphysalis</taxon>
    </lineage>
</organism>